<proteinExistence type="predicted"/>
<dbReference type="PATRIC" id="fig|84531.7.peg.1014"/>
<feature type="region of interest" description="Disordered" evidence="2">
    <location>
        <begin position="1"/>
        <end position="31"/>
    </location>
</feature>
<evidence type="ECO:0000313" key="4">
    <source>
        <dbReference type="Proteomes" id="UP000060787"/>
    </source>
</evidence>
<protein>
    <submittedName>
        <fullName evidence="3">Uncharacterized protein</fullName>
    </submittedName>
</protein>
<dbReference type="STRING" id="84531.LA76x_2622"/>
<feature type="coiled-coil region" evidence="1">
    <location>
        <begin position="54"/>
        <end position="101"/>
    </location>
</feature>
<sequence>MAEAREHGDDRAPPIERPVPESQAPGATAWELSDPVRYREYELRGQRRLRQEYLMAAEQELPKWKALLDRARASGAPPAVIAEAQDKIRRLEARQTALRNGEPPETRTE</sequence>
<feature type="compositionally biased region" description="Basic and acidic residues" evidence="2">
    <location>
        <begin position="1"/>
        <end position="14"/>
    </location>
</feature>
<dbReference type="OrthoDB" id="6080853at2"/>
<keyword evidence="1" id="KW-0175">Coiled coil</keyword>
<dbReference type="KEGG" id="lab:LA76x_2622"/>
<keyword evidence="4" id="KW-1185">Reference proteome</keyword>
<evidence type="ECO:0000256" key="2">
    <source>
        <dbReference type="SAM" id="MobiDB-lite"/>
    </source>
</evidence>
<dbReference type="RefSeq" id="WP_057917973.1">
    <property type="nucleotide sequence ID" value="NZ_CP013141.1"/>
</dbReference>
<name>A0A0S2FB53_LYSAN</name>
<evidence type="ECO:0000313" key="3">
    <source>
        <dbReference type="EMBL" id="ALN80752.1"/>
    </source>
</evidence>
<dbReference type="EMBL" id="CP011129">
    <property type="protein sequence ID" value="ALN80752.1"/>
    <property type="molecule type" value="Genomic_DNA"/>
</dbReference>
<dbReference type="Proteomes" id="UP000060787">
    <property type="component" value="Chromosome"/>
</dbReference>
<dbReference type="KEGG" id="laq:GLA29479_1021"/>
<evidence type="ECO:0000256" key="1">
    <source>
        <dbReference type="SAM" id="Coils"/>
    </source>
</evidence>
<gene>
    <name evidence="3" type="ORF">LA76x_2622</name>
</gene>
<accession>A0A0S2FB53</accession>
<organism evidence="3 4">
    <name type="scientific">Lysobacter antibioticus</name>
    <dbReference type="NCBI Taxonomy" id="84531"/>
    <lineage>
        <taxon>Bacteria</taxon>
        <taxon>Pseudomonadati</taxon>
        <taxon>Pseudomonadota</taxon>
        <taxon>Gammaproteobacteria</taxon>
        <taxon>Lysobacterales</taxon>
        <taxon>Lysobacteraceae</taxon>
        <taxon>Lysobacter</taxon>
    </lineage>
</organism>
<dbReference type="AlphaFoldDB" id="A0A0S2FB53"/>
<reference evidence="3 4" key="1">
    <citation type="journal article" date="2015" name="BMC Genomics">
        <title>Comparative genomics and metabolic profiling of the genus Lysobacter.</title>
        <authorList>
            <person name="de Bruijn I."/>
            <person name="Cheng X."/>
            <person name="de Jager V."/>
            <person name="Exposito R.G."/>
            <person name="Watrous J."/>
            <person name="Patel N."/>
            <person name="Postma J."/>
            <person name="Dorrestein P.C."/>
            <person name="Kobayashi D."/>
            <person name="Raaijmakers J.M."/>
        </authorList>
    </citation>
    <scope>NUCLEOTIDE SEQUENCE [LARGE SCALE GENOMIC DNA]</scope>
    <source>
        <strain evidence="3 4">76</strain>
    </source>
</reference>